<organism evidence="1 2">
    <name type="scientific">Natronolimnohabitans innermongolicus JCM 12255</name>
    <dbReference type="NCBI Taxonomy" id="1227499"/>
    <lineage>
        <taxon>Archaea</taxon>
        <taxon>Methanobacteriati</taxon>
        <taxon>Methanobacteriota</taxon>
        <taxon>Stenosarchaea group</taxon>
        <taxon>Halobacteria</taxon>
        <taxon>Halobacteriales</taxon>
        <taxon>Natrialbaceae</taxon>
        <taxon>Natronolimnohabitans</taxon>
    </lineage>
</organism>
<evidence type="ECO:0000313" key="2">
    <source>
        <dbReference type="Proteomes" id="UP000011602"/>
    </source>
</evidence>
<dbReference type="RefSeq" id="WP_007258561.1">
    <property type="nucleotide sequence ID" value="NZ_AOHZ01000033.1"/>
</dbReference>
<keyword evidence="2" id="KW-1185">Reference proteome</keyword>
<proteinExistence type="predicted"/>
<comment type="caution">
    <text evidence="1">The sequence shown here is derived from an EMBL/GenBank/DDBJ whole genome shotgun (WGS) entry which is preliminary data.</text>
</comment>
<dbReference type="EMBL" id="AOHZ01000033">
    <property type="protein sequence ID" value="ELY58755.1"/>
    <property type="molecule type" value="Genomic_DNA"/>
</dbReference>
<sequence length="167" mass="18313">MDAPLDPESLRERDAVAVDTETRTVTQAEFETARDLESRLTLGVVTEAGELLFVAAGARGWTLPAVPVDPDAEWTGVARRALESLTGRRLQVAEPIRLRRVEFRQEDSPNRSHTTYDVLARTKPVPGRPVADEPTIDGEDVEDLVWLTDAPEDASDGLAADVRAVLE</sequence>
<dbReference type="OrthoDB" id="195398at2157"/>
<evidence type="ECO:0008006" key="3">
    <source>
        <dbReference type="Google" id="ProtNLM"/>
    </source>
</evidence>
<dbReference type="STRING" id="1227499.C493_06292"/>
<accession>L9XAK8</accession>
<protein>
    <recommendedName>
        <fullName evidence="3">Nudix hydrolase domain-containing protein</fullName>
    </recommendedName>
</protein>
<dbReference type="AlphaFoldDB" id="L9XAK8"/>
<dbReference type="eggNOG" id="arCOG01083">
    <property type="taxonomic scope" value="Archaea"/>
</dbReference>
<name>L9XAK8_9EURY</name>
<evidence type="ECO:0000313" key="1">
    <source>
        <dbReference type="EMBL" id="ELY58755.1"/>
    </source>
</evidence>
<gene>
    <name evidence="1" type="ORF">C493_06292</name>
</gene>
<dbReference type="Proteomes" id="UP000011602">
    <property type="component" value="Unassembled WGS sequence"/>
</dbReference>
<reference evidence="1 2" key="1">
    <citation type="journal article" date="2014" name="PLoS Genet.">
        <title>Phylogenetically driven sequencing of extremely halophilic archaea reveals strategies for static and dynamic osmo-response.</title>
        <authorList>
            <person name="Becker E.A."/>
            <person name="Seitzer P.M."/>
            <person name="Tritt A."/>
            <person name="Larsen D."/>
            <person name="Krusor M."/>
            <person name="Yao A.I."/>
            <person name="Wu D."/>
            <person name="Madern D."/>
            <person name="Eisen J.A."/>
            <person name="Darling A.E."/>
            <person name="Facciotti M.T."/>
        </authorList>
    </citation>
    <scope>NUCLEOTIDE SEQUENCE [LARGE SCALE GENOMIC DNA]</scope>
    <source>
        <strain evidence="1 2">JCM 12255</strain>
    </source>
</reference>